<gene>
    <name evidence="2" type="ORF">KDW_23370</name>
</gene>
<evidence type="ECO:0000313" key="3">
    <source>
        <dbReference type="Proteomes" id="UP000326912"/>
    </source>
</evidence>
<protein>
    <submittedName>
        <fullName evidence="2">Uncharacterized protein</fullName>
    </submittedName>
</protein>
<keyword evidence="1" id="KW-0812">Transmembrane</keyword>
<feature type="transmembrane region" description="Helical" evidence="1">
    <location>
        <begin position="112"/>
        <end position="132"/>
    </location>
</feature>
<keyword evidence="1" id="KW-0472">Membrane</keyword>
<dbReference type="Proteomes" id="UP000326912">
    <property type="component" value="Unassembled WGS sequence"/>
</dbReference>
<accession>A0A5J4KK27</accession>
<reference evidence="2 3" key="1">
    <citation type="submission" date="2019-10" db="EMBL/GenBank/DDBJ databases">
        <title>Dictyobacter vulcani sp. nov., within the class Ktedonobacteria, isolated from soil of volcanic Mt. Zao.</title>
        <authorList>
            <person name="Zheng Y."/>
            <person name="Wang C.M."/>
            <person name="Sakai Y."/>
            <person name="Abe K."/>
            <person name="Yokota A."/>
            <person name="Yabe S."/>
        </authorList>
    </citation>
    <scope>NUCLEOTIDE SEQUENCE [LARGE SCALE GENOMIC DNA]</scope>
    <source>
        <strain evidence="2 3">W12</strain>
    </source>
</reference>
<organism evidence="2 3">
    <name type="scientific">Dictyobacter vulcani</name>
    <dbReference type="NCBI Taxonomy" id="2607529"/>
    <lineage>
        <taxon>Bacteria</taxon>
        <taxon>Bacillati</taxon>
        <taxon>Chloroflexota</taxon>
        <taxon>Ktedonobacteria</taxon>
        <taxon>Ktedonobacterales</taxon>
        <taxon>Dictyobacteraceae</taxon>
        <taxon>Dictyobacter</taxon>
    </lineage>
</organism>
<sequence length="138" mass="15442">MNATICRITDLDLDVCYDFAIVDNDYDTAPMVAVVPSPQPVDEETLYSSFEEALTDRITGSHRNWYHLSDGNLNSVPVNYETDEFLTVAPATEPIALVDETSVSMPIWLRNLVCTCLALIFLLIGFDMMGLLELSIHH</sequence>
<evidence type="ECO:0000313" key="2">
    <source>
        <dbReference type="EMBL" id="GER88175.1"/>
    </source>
</evidence>
<keyword evidence="3" id="KW-1185">Reference proteome</keyword>
<dbReference type="AlphaFoldDB" id="A0A5J4KK27"/>
<name>A0A5J4KK27_9CHLR</name>
<proteinExistence type="predicted"/>
<keyword evidence="1" id="KW-1133">Transmembrane helix</keyword>
<comment type="caution">
    <text evidence="2">The sequence shown here is derived from an EMBL/GenBank/DDBJ whole genome shotgun (WGS) entry which is preliminary data.</text>
</comment>
<dbReference type="EMBL" id="BKZW01000001">
    <property type="protein sequence ID" value="GER88175.1"/>
    <property type="molecule type" value="Genomic_DNA"/>
</dbReference>
<dbReference type="RefSeq" id="WP_151756104.1">
    <property type="nucleotide sequence ID" value="NZ_BKZW01000001.1"/>
</dbReference>
<evidence type="ECO:0000256" key="1">
    <source>
        <dbReference type="SAM" id="Phobius"/>
    </source>
</evidence>